<dbReference type="GO" id="GO:0003735">
    <property type="term" value="F:structural constituent of ribosome"/>
    <property type="evidence" value="ECO:0007669"/>
    <property type="project" value="InterPro"/>
</dbReference>
<dbReference type="SUPFAM" id="SSF55811">
    <property type="entry name" value="Nudix"/>
    <property type="match status" value="1"/>
</dbReference>
<dbReference type="Gene3D" id="3.90.79.10">
    <property type="entry name" value="Nucleoside Triphosphate Pyrophosphohydrolase"/>
    <property type="match status" value="1"/>
</dbReference>
<dbReference type="InterPro" id="IPR033650">
    <property type="entry name" value="Ribosomal_mL46_NUDIX"/>
</dbReference>
<reference evidence="9" key="1">
    <citation type="submission" date="2022-07" db="EMBL/GenBank/DDBJ databases">
        <title>Phylogenomic reconstructions and comparative analyses of Kickxellomycotina fungi.</title>
        <authorList>
            <person name="Reynolds N.K."/>
            <person name="Stajich J.E."/>
            <person name="Barry K."/>
            <person name="Grigoriev I.V."/>
            <person name="Crous P."/>
            <person name="Smith M.E."/>
        </authorList>
    </citation>
    <scope>NUCLEOTIDE SEQUENCE</scope>
    <source>
        <strain evidence="9">BCRC 34489</strain>
    </source>
</reference>
<comment type="caution">
    <text evidence="9">The sequence shown here is derived from an EMBL/GenBank/DDBJ whole genome shotgun (WGS) entry which is preliminary data.</text>
</comment>
<comment type="similarity">
    <text evidence="2">Belongs to the mitochondrion-specific ribosomal protein mL46 family.</text>
</comment>
<evidence type="ECO:0000256" key="3">
    <source>
        <dbReference type="ARBA" id="ARBA00022946"/>
    </source>
</evidence>
<dbReference type="Pfam" id="PF11788">
    <property type="entry name" value="MRP-L46"/>
    <property type="match status" value="1"/>
</dbReference>
<evidence type="ECO:0000256" key="7">
    <source>
        <dbReference type="ARBA" id="ARBA00035190"/>
    </source>
</evidence>
<evidence type="ECO:0000256" key="2">
    <source>
        <dbReference type="ARBA" id="ARBA00009070"/>
    </source>
</evidence>
<sequence length="263" mass="29506">MFRRSVVATLGQRARLFSTSSVVRSTSVRAGVLLQRDPIITQQTSGFEAASDRYFEWLHYISAERFPRDFFFKKGSSAEAKWMELEDMRASEWYFDQSSKPEFKSVKRAVVDEDVEAGDVDEVVSRIIEVHPRETEADKKGDVKSLERKLDRTLYLLVKGSDGQWGLPAGPVAEDEVLVDAARRSLKETCGGRMSVWMVGNGPVGHREAGANTAFFVKGHILAGQAVADGKLAQDFKWATREEVEATVPSDYWQSVKGMFSRI</sequence>
<organism evidence="9 10">
    <name type="scientific">Coemansia interrupta</name>
    <dbReference type="NCBI Taxonomy" id="1126814"/>
    <lineage>
        <taxon>Eukaryota</taxon>
        <taxon>Fungi</taxon>
        <taxon>Fungi incertae sedis</taxon>
        <taxon>Zoopagomycota</taxon>
        <taxon>Kickxellomycotina</taxon>
        <taxon>Kickxellomycetes</taxon>
        <taxon>Kickxellales</taxon>
        <taxon>Kickxellaceae</taxon>
        <taxon>Coemansia</taxon>
    </lineage>
</organism>
<evidence type="ECO:0000256" key="6">
    <source>
        <dbReference type="ARBA" id="ARBA00023274"/>
    </source>
</evidence>
<dbReference type="OrthoDB" id="414075at2759"/>
<comment type="subcellular location">
    <subcellularLocation>
        <location evidence="1">Mitochondrion</location>
    </subcellularLocation>
</comment>
<dbReference type="EMBL" id="JANBUM010000257">
    <property type="protein sequence ID" value="KAJ2780287.1"/>
    <property type="molecule type" value="Genomic_DNA"/>
</dbReference>
<dbReference type="InterPro" id="IPR040008">
    <property type="entry name" value="Ribosomal_mL46"/>
</dbReference>
<keyword evidence="4" id="KW-0689">Ribosomal protein</keyword>
<keyword evidence="3" id="KW-0809">Transit peptide</keyword>
<evidence type="ECO:0000256" key="5">
    <source>
        <dbReference type="ARBA" id="ARBA00023128"/>
    </source>
</evidence>
<evidence type="ECO:0000256" key="1">
    <source>
        <dbReference type="ARBA" id="ARBA00004173"/>
    </source>
</evidence>
<keyword evidence="10" id="KW-1185">Reference proteome</keyword>
<dbReference type="CDD" id="cd04661">
    <property type="entry name" value="NUDIX_MRP_L46"/>
    <property type="match status" value="1"/>
</dbReference>
<protein>
    <recommendedName>
        <fullName evidence="7">Large ribosomal subunit protein mL46</fullName>
    </recommendedName>
</protein>
<evidence type="ECO:0000313" key="9">
    <source>
        <dbReference type="EMBL" id="KAJ2780287.1"/>
    </source>
</evidence>
<accession>A0A9W8LHI8</accession>
<keyword evidence="5" id="KW-0496">Mitochondrion</keyword>
<dbReference type="AlphaFoldDB" id="A0A9W8LHI8"/>
<proteinExistence type="inferred from homology"/>
<evidence type="ECO:0000259" key="8">
    <source>
        <dbReference type="Pfam" id="PF11788"/>
    </source>
</evidence>
<evidence type="ECO:0000313" key="10">
    <source>
        <dbReference type="Proteomes" id="UP001140172"/>
    </source>
</evidence>
<dbReference type="PANTHER" id="PTHR13124">
    <property type="entry name" value="39S RIBOSOMAL PROTEIN L46, MITOCHONDRIAL PRECURSOR-RELATED"/>
    <property type="match status" value="1"/>
</dbReference>
<keyword evidence="6" id="KW-0687">Ribonucleoprotein</keyword>
<gene>
    <name evidence="9" type="ORF">GGI15_003594</name>
</gene>
<name>A0A9W8LHI8_9FUNG</name>
<evidence type="ECO:0000256" key="4">
    <source>
        <dbReference type="ARBA" id="ARBA00022980"/>
    </source>
</evidence>
<dbReference type="PANTHER" id="PTHR13124:SF12">
    <property type="entry name" value="LARGE RIBOSOMAL SUBUNIT PROTEIN ML46"/>
    <property type="match status" value="1"/>
</dbReference>
<dbReference type="InterPro" id="IPR021757">
    <property type="entry name" value="Ribosomal_mL46_N"/>
</dbReference>
<feature type="domain" description="Large ribosomal subunit protein mL46 N-terminal" evidence="8">
    <location>
        <begin position="28"/>
        <end position="138"/>
    </location>
</feature>
<dbReference type="InterPro" id="IPR015797">
    <property type="entry name" value="NUDIX_hydrolase-like_dom_sf"/>
</dbReference>
<dbReference type="GO" id="GO:0005762">
    <property type="term" value="C:mitochondrial large ribosomal subunit"/>
    <property type="evidence" value="ECO:0007669"/>
    <property type="project" value="TreeGrafter"/>
</dbReference>
<dbReference type="Proteomes" id="UP001140172">
    <property type="component" value="Unassembled WGS sequence"/>
</dbReference>